<proteinExistence type="predicted"/>
<comment type="caution">
    <text evidence="1">The sequence shown here is derived from an EMBL/GenBank/DDBJ whole genome shotgun (WGS) entry which is preliminary data.</text>
</comment>
<sequence length="246" mass="29088">MFSTQLLFFLMVKSNLKIIRYIPTFKYVENINLGYILSFMIYNNCYRTLNLWLNKESYKLFKMIGVTNHEMLKESKQIGNEYILRYIGWIKISKTVCLSLNICKATRTLRQAKYPLDSRRPNGKRILIRRSAPGNTRRSEAQCNSVAQSLYNNRTETARDQLDGSDDLTFYVHVLNKNLDHEKLKIKIISAIPDCQQNTYLLNQRTCHFFTFNITNLVFHTQHQTDENTNRTRKTHSQSRWNVINV</sequence>
<evidence type="ECO:0000313" key="1">
    <source>
        <dbReference type="EMBL" id="KAE9523831.1"/>
    </source>
</evidence>
<dbReference type="EMBL" id="VYZN01000075">
    <property type="protein sequence ID" value="KAE9523831.1"/>
    <property type="molecule type" value="Genomic_DNA"/>
</dbReference>
<accession>A0A6G0T1N3</accession>
<protein>
    <submittedName>
        <fullName evidence="1">Uncharacterized protein</fullName>
    </submittedName>
</protein>
<dbReference type="Proteomes" id="UP000475862">
    <property type="component" value="Unassembled WGS sequence"/>
</dbReference>
<keyword evidence="2" id="KW-1185">Reference proteome</keyword>
<evidence type="ECO:0000313" key="2">
    <source>
        <dbReference type="Proteomes" id="UP000475862"/>
    </source>
</evidence>
<gene>
    <name evidence="1" type="ORF">AGLY_015719</name>
</gene>
<organism evidence="1 2">
    <name type="scientific">Aphis glycines</name>
    <name type="common">Soybean aphid</name>
    <dbReference type="NCBI Taxonomy" id="307491"/>
    <lineage>
        <taxon>Eukaryota</taxon>
        <taxon>Metazoa</taxon>
        <taxon>Ecdysozoa</taxon>
        <taxon>Arthropoda</taxon>
        <taxon>Hexapoda</taxon>
        <taxon>Insecta</taxon>
        <taxon>Pterygota</taxon>
        <taxon>Neoptera</taxon>
        <taxon>Paraneoptera</taxon>
        <taxon>Hemiptera</taxon>
        <taxon>Sternorrhyncha</taxon>
        <taxon>Aphidomorpha</taxon>
        <taxon>Aphidoidea</taxon>
        <taxon>Aphididae</taxon>
        <taxon>Aphidini</taxon>
        <taxon>Aphis</taxon>
        <taxon>Aphis</taxon>
    </lineage>
</organism>
<reference evidence="1 2" key="1">
    <citation type="submission" date="2019-08" db="EMBL/GenBank/DDBJ databases">
        <title>The genome of the soybean aphid Biotype 1, its phylome, world population structure and adaptation to the North American continent.</title>
        <authorList>
            <person name="Giordano R."/>
            <person name="Donthu R.K."/>
            <person name="Hernandez A.G."/>
            <person name="Wright C.L."/>
            <person name="Zimin A.V."/>
        </authorList>
    </citation>
    <scope>NUCLEOTIDE SEQUENCE [LARGE SCALE GENOMIC DNA]</scope>
    <source>
        <tissue evidence="1">Whole aphids</tissue>
    </source>
</reference>
<dbReference type="AlphaFoldDB" id="A0A6G0T1N3"/>
<name>A0A6G0T1N3_APHGL</name>